<dbReference type="AlphaFoldDB" id="A0A4R5LKG4"/>
<organism evidence="1 2">
    <name type="scientific">Paraburkholderia guartelaensis</name>
    <dbReference type="NCBI Taxonomy" id="2546446"/>
    <lineage>
        <taxon>Bacteria</taxon>
        <taxon>Pseudomonadati</taxon>
        <taxon>Pseudomonadota</taxon>
        <taxon>Betaproteobacteria</taxon>
        <taxon>Burkholderiales</taxon>
        <taxon>Burkholderiaceae</taxon>
        <taxon>Paraburkholderia</taxon>
    </lineage>
</organism>
<evidence type="ECO:0000313" key="2">
    <source>
        <dbReference type="Proteomes" id="UP000295606"/>
    </source>
</evidence>
<reference evidence="1 2" key="1">
    <citation type="submission" date="2019-03" db="EMBL/GenBank/DDBJ databases">
        <title>Paraburkholderia sp. isolated from native Mimosa gymnas in Guartela State Park, Brazil.</title>
        <authorList>
            <person name="Paulitsch F."/>
            <person name="Hungria M."/>
            <person name="Delamuta J.R.M."/>
            <person name="Ribeiro R.A."/>
            <person name="Dall'Agnol R."/>
            <person name="Silva J.S.B."/>
        </authorList>
    </citation>
    <scope>NUCLEOTIDE SEQUENCE [LARGE SCALE GENOMIC DNA]</scope>
    <source>
        <strain evidence="1 2">CNPSo 3008</strain>
    </source>
</reference>
<dbReference type="EMBL" id="SMOD01000003">
    <property type="protein sequence ID" value="TDG10083.1"/>
    <property type="molecule type" value="Genomic_DNA"/>
</dbReference>
<accession>A0A4R5LKG4</accession>
<dbReference type="OrthoDB" id="9102946at2"/>
<evidence type="ECO:0000313" key="1">
    <source>
        <dbReference type="EMBL" id="TDG10083.1"/>
    </source>
</evidence>
<name>A0A4R5LKG4_9BURK</name>
<gene>
    <name evidence="1" type="ORF">E1N52_06175</name>
</gene>
<protein>
    <submittedName>
        <fullName evidence="1">Uncharacterized protein</fullName>
    </submittedName>
</protein>
<dbReference type="Proteomes" id="UP000295606">
    <property type="component" value="Unassembled WGS sequence"/>
</dbReference>
<comment type="caution">
    <text evidence="1">The sequence shown here is derived from an EMBL/GenBank/DDBJ whole genome shotgun (WGS) entry which is preliminary data.</text>
</comment>
<proteinExistence type="predicted"/>
<sequence>MRFRGWLKLALLTFSVDQILTAVFGYVTQQIDPGISDVETVIFSCITCLLVSNWLVTDARAAWAAAKKQGFIGPARSGGSAQEAPLEIANACPRRWLVVLHLELNPQLAQSM</sequence>